<dbReference type="EMBL" id="ML210239">
    <property type="protein sequence ID" value="TFK22511.1"/>
    <property type="molecule type" value="Genomic_DNA"/>
</dbReference>
<dbReference type="OrthoDB" id="3141838at2759"/>
<feature type="compositionally biased region" description="Low complexity" evidence="1">
    <location>
        <begin position="27"/>
        <end position="39"/>
    </location>
</feature>
<evidence type="ECO:0000256" key="1">
    <source>
        <dbReference type="SAM" id="MobiDB-lite"/>
    </source>
</evidence>
<reference evidence="2 3" key="1">
    <citation type="journal article" date="2019" name="Nat. Ecol. Evol.">
        <title>Megaphylogeny resolves global patterns of mushroom evolution.</title>
        <authorList>
            <person name="Varga T."/>
            <person name="Krizsan K."/>
            <person name="Foldi C."/>
            <person name="Dima B."/>
            <person name="Sanchez-Garcia M."/>
            <person name="Sanchez-Ramirez S."/>
            <person name="Szollosi G.J."/>
            <person name="Szarkandi J.G."/>
            <person name="Papp V."/>
            <person name="Albert L."/>
            <person name="Andreopoulos W."/>
            <person name="Angelini C."/>
            <person name="Antonin V."/>
            <person name="Barry K.W."/>
            <person name="Bougher N.L."/>
            <person name="Buchanan P."/>
            <person name="Buyck B."/>
            <person name="Bense V."/>
            <person name="Catcheside P."/>
            <person name="Chovatia M."/>
            <person name="Cooper J."/>
            <person name="Damon W."/>
            <person name="Desjardin D."/>
            <person name="Finy P."/>
            <person name="Geml J."/>
            <person name="Haridas S."/>
            <person name="Hughes K."/>
            <person name="Justo A."/>
            <person name="Karasinski D."/>
            <person name="Kautmanova I."/>
            <person name="Kiss B."/>
            <person name="Kocsube S."/>
            <person name="Kotiranta H."/>
            <person name="LaButti K.M."/>
            <person name="Lechner B.E."/>
            <person name="Liimatainen K."/>
            <person name="Lipzen A."/>
            <person name="Lukacs Z."/>
            <person name="Mihaltcheva S."/>
            <person name="Morgado L.N."/>
            <person name="Niskanen T."/>
            <person name="Noordeloos M.E."/>
            <person name="Ohm R.A."/>
            <person name="Ortiz-Santana B."/>
            <person name="Ovrebo C."/>
            <person name="Racz N."/>
            <person name="Riley R."/>
            <person name="Savchenko A."/>
            <person name="Shiryaev A."/>
            <person name="Soop K."/>
            <person name="Spirin V."/>
            <person name="Szebenyi C."/>
            <person name="Tomsovsky M."/>
            <person name="Tulloss R.E."/>
            <person name="Uehling J."/>
            <person name="Grigoriev I.V."/>
            <person name="Vagvolgyi C."/>
            <person name="Papp T."/>
            <person name="Martin F.M."/>
            <person name="Miettinen O."/>
            <person name="Hibbett D.S."/>
            <person name="Nagy L.G."/>
        </authorList>
    </citation>
    <scope>NUCLEOTIDE SEQUENCE [LARGE SCALE GENOMIC DNA]</scope>
    <source>
        <strain evidence="2 3">CBS 121175</strain>
    </source>
</reference>
<dbReference type="Proteomes" id="UP000307440">
    <property type="component" value="Unassembled WGS sequence"/>
</dbReference>
<proteinExistence type="predicted"/>
<gene>
    <name evidence="2" type="ORF">FA15DRAFT_517106</name>
</gene>
<dbReference type="STRING" id="230819.A0A5C3KPN6"/>
<sequence length="252" mass="27691">MATAALIHHQHPWAHAHHQHQHHHHLNSSSSSSTSTATAAALVATPPGAGAAGVAAPGARKEIPKRNEVPFNREGLIPILEFFSQCVGAAFNNRQIRLVVHGGACMLLHDMLHRLSTQQHQLHPTLPHRTSTRDVDYIHRSFLTEMAQQGVLDAEAKIKDCIRRTAETCGLGLDWMNSDADVALPFIPGPNGTRLDPIYHASIQSNNINLHTIFRSKNGLLTLISVTPFWAVSLKLVRYTPQDAADICLLLR</sequence>
<feature type="compositionally biased region" description="Basic residues" evidence="1">
    <location>
        <begin position="12"/>
        <end position="26"/>
    </location>
</feature>
<name>A0A5C3KPN6_COPMA</name>
<organism evidence="2 3">
    <name type="scientific">Coprinopsis marcescibilis</name>
    <name type="common">Agaric fungus</name>
    <name type="synonym">Psathyrella marcescibilis</name>
    <dbReference type="NCBI Taxonomy" id="230819"/>
    <lineage>
        <taxon>Eukaryota</taxon>
        <taxon>Fungi</taxon>
        <taxon>Dikarya</taxon>
        <taxon>Basidiomycota</taxon>
        <taxon>Agaricomycotina</taxon>
        <taxon>Agaricomycetes</taxon>
        <taxon>Agaricomycetidae</taxon>
        <taxon>Agaricales</taxon>
        <taxon>Agaricineae</taxon>
        <taxon>Psathyrellaceae</taxon>
        <taxon>Coprinopsis</taxon>
    </lineage>
</organism>
<evidence type="ECO:0000313" key="2">
    <source>
        <dbReference type="EMBL" id="TFK22511.1"/>
    </source>
</evidence>
<dbReference type="AlphaFoldDB" id="A0A5C3KPN6"/>
<evidence type="ECO:0000313" key="3">
    <source>
        <dbReference type="Proteomes" id="UP000307440"/>
    </source>
</evidence>
<feature type="region of interest" description="Disordered" evidence="1">
    <location>
        <begin position="12"/>
        <end position="39"/>
    </location>
</feature>
<accession>A0A5C3KPN6</accession>
<protein>
    <submittedName>
        <fullName evidence="2">Uncharacterized protein</fullName>
    </submittedName>
</protein>
<keyword evidence="3" id="KW-1185">Reference proteome</keyword>